<proteinExistence type="predicted"/>
<evidence type="ECO:0000313" key="2">
    <source>
        <dbReference type="Proteomes" id="UP001497525"/>
    </source>
</evidence>
<gene>
    <name evidence="1" type="ORF">CDAUBV1_LOCUS16407</name>
</gene>
<name>A0AAV2TXY7_CALDB</name>
<dbReference type="Proteomes" id="UP001497525">
    <property type="component" value="Unassembled WGS sequence"/>
</dbReference>
<reference evidence="1" key="1">
    <citation type="submission" date="2024-06" db="EMBL/GenBank/DDBJ databases">
        <authorList>
            <person name="Liu X."/>
            <person name="Lenzi L."/>
            <person name="Haldenby T S."/>
            <person name="Uol C."/>
        </authorList>
    </citation>
    <scope>NUCLEOTIDE SEQUENCE</scope>
</reference>
<accession>A0AAV2TXY7</accession>
<protein>
    <submittedName>
        <fullName evidence="1">Uncharacterized protein</fullName>
    </submittedName>
</protein>
<dbReference type="AlphaFoldDB" id="A0AAV2TXY7"/>
<organism evidence="1 2">
    <name type="scientific">Calicophoron daubneyi</name>
    <name type="common">Rumen fluke</name>
    <name type="synonym">Paramphistomum daubneyi</name>
    <dbReference type="NCBI Taxonomy" id="300641"/>
    <lineage>
        <taxon>Eukaryota</taxon>
        <taxon>Metazoa</taxon>
        <taxon>Spiralia</taxon>
        <taxon>Lophotrochozoa</taxon>
        <taxon>Platyhelminthes</taxon>
        <taxon>Trematoda</taxon>
        <taxon>Digenea</taxon>
        <taxon>Plagiorchiida</taxon>
        <taxon>Pronocephalata</taxon>
        <taxon>Paramphistomoidea</taxon>
        <taxon>Paramphistomidae</taxon>
        <taxon>Calicophoron</taxon>
    </lineage>
</organism>
<comment type="caution">
    <text evidence="1">The sequence shown here is derived from an EMBL/GenBank/DDBJ whole genome shotgun (WGS) entry which is preliminary data.</text>
</comment>
<evidence type="ECO:0000313" key="1">
    <source>
        <dbReference type="EMBL" id="CAL5141137.1"/>
    </source>
</evidence>
<dbReference type="EMBL" id="CAXLJL010000822">
    <property type="protein sequence ID" value="CAL5141137.1"/>
    <property type="molecule type" value="Genomic_DNA"/>
</dbReference>
<sequence>MQTSSVLMPTGGTLPPEGKCKLNAAHPPTRLTMHVQYFRTASGQMSFDAGLYSLALLSRFFHFSTTQIQIKLVWEVAEQLLVVRELSFVDSAASIAQRCRAAIGRLGQTAEGTLVTREMPEAMEIRRSACRANGHMVFSLREPETTGPSLYGEELGATFTNISSSQRWIVKTNGWPSENLICFLATQTKYLCPVKNQLTKGRDPPLVGLWHAPTKQGTDMHVTIRNGVHDEILGKGDQVFSSGLQASDIRQKVTIECSISVGNLA</sequence>